<feature type="region of interest" description="Disordered" evidence="1">
    <location>
        <begin position="139"/>
        <end position="160"/>
    </location>
</feature>
<evidence type="ECO:0000256" key="1">
    <source>
        <dbReference type="SAM" id="MobiDB-lite"/>
    </source>
</evidence>
<proteinExistence type="predicted"/>
<protein>
    <submittedName>
        <fullName evidence="2">Type VI secretion system tube protein Hcp</fullName>
    </submittedName>
</protein>
<dbReference type="PANTHER" id="PTHR36152">
    <property type="entry name" value="CYTOPLASMIC PROTEIN-RELATED"/>
    <property type="match status" value="1"/>
</dbReference>
<evidence type="ECO:0000313" key="3">
    <source>
        <dbReference type="Proteomes" id="UP000606490"/>
    </source>
</evidence>
<organism evidence="2 3">
    <name type="scientific">Belnapia mucosa</name>
    <dbReference type="NCBI Taxonomy" id="2804532"/>
    <lineage>
        <taxon>Bacteria</taxon>
        <taxon>Pseudomonadati</taxon>
        <taxon>Pseudomonadota</taxon>
        <taxon>Alphaproteobacteria</taxon>
        <taxon>Acetobacterales</taxon>
        <taxon>Roseomonadaceae</taxon>
        <taxon>Belnapia</taxon>
    </lineage>
</organism>
<dbReference type="PANTHER" id="PTHR36152:SF5">
    <property type="entry name" value="PROTEIN HCP1"/>
    <property type="match status" value="1"/>
</dbReference>
<sequence length="160" mass="17367">MSHDIFIKIEGAKGEAKDGAHKEEIDVLAWNWGMSQSGSRHVGGGGGTGKVTMRDMHFVHYIDKATPNLMLFCCNGKHIPSAELTVRKAGEKPVEYMKVKMTDVLVASIDTGGSGEQERLTETVNLNFAKVEVEYTPQKADGSGEAPATMGWDVAKNEKV</sequence>
<dbReference type="Pfam" id="PF05638">
    <property type="entry name" value="T6SS_HCP"/>
    <property type="match status" value="1"/>
</dbReference>
<accession>A0ABS1VAE5</accession>
<dbReference type="InterPro" id="IPR053165">
    <property type="entry name" value="HSI-I_assembly_Hcp1"/>
</dbReference>
<evidence type="ECO:0000313" key="2">
    <source>
        <dbReference type="EMBL" id="MBL6458649.1"/>
    </source>
</evidence>
<name>A0ABS1VAE5_9PROT</name>
<dbReference type="Gene3D" id="2.30.110.20">
    <property type="entry name" value="Hcp1-like"/>
    <property type="match status" value="1"/>
</dbReference>
<dbReference type="InterPro" id="IPR008514">
    <property type="entry name" value="T6SS_Hcp"/>
</dbReference>
<dbReference type="NCBIfam" id="TIGR03344">
    <property type="entry name" value="VI_effect_Hcp1"/>
    <property type="match status" value="1"/>
</dbReference>
<dbReference type="RefSeq" id="WP_202828391.1">
    <property type="nucleotide sequence ID" value="NZ_JAEUXJ010000017.1"/>
</dbReference>
<dbReference type="EMBL" id="JAEUXJ010000017">
    <property type="protein sequence ID" value="MBL6458649.1"/>
    <property type="molecule type" value="Genomic_DNA"/>
</dbReference>
<dbReference type="Proteomes" id="UP000606490">
    <property type="component" value="Unassembled WGS sequence"/>
</dbReference>
<reference evidence="2 3" key="1">
    <citation type="submission" date="2021-01" db="EMBL/GenBank/DDBJ databases">
        <title>Belnapia mucosa sp. nov. and Belnapia arida sp. nov., isolated from the Tabernas Desert (Almeria, Spain).</title>
        <authorList>
            <person name="Molina-Menor E."/>
            <person name="Vidal-Verdu A."/>
            <person name="Calonge A."/>
            <person name="Satari L."/>
            <person name="Pereto Magraner J."/>
            <person name="Porcar Miralles M."/>
        </authorList>
    </citation>
    <scope>NUCLEOTIDE SEQUENCE [LARGE SCALE GENOMIC DNA]</scope>
    <source>
        <strain evidence="2 3">T6</strain>
    </source>
</reference>
<gene>
    <name evidence="2" type="ORF">JMJ55_25245</name>
</gene>
<dbReference type="InterPro" id="IPR036624">
    <property type="entry name" value="Hcp1-lik_sf"/>
</dbReference>
<keyword evidence="3" id="KW-1185">Reference proteome</keyword>
<dbReference type="SUPFAM" id="SSF141452">
    <property type="entry name" value="Hcp1-like"/>
    <property type="match status" value="1"/>
</dbReference>
<comment type="caution">
    <text evidence="2">The sequence shown here is derived from an EMBL/GenBank/DDBJ whole genome shotgun (WGS) entry which is preliminary data.</text>
</comment>